<protein>
    <recommendedName>
        <fullName evidence="8">Glutamate 5-kinase</fullName>
        <ecNumber evidence="8">2.7.2.11</ecNumber>
    </recommendedName>
    <alternativeName>
        <fullName evidence="8">Gamma-glutamyl kinase</fullName>
        <shortName evidence="8">GK</shortName>
    </alternativeName>
</protein>
<evidence type="ECO:0000256" key="3">
    <source>
        <dbReference type="ARBA" id="ARBA00022650"/>
    </source>
</evidence>
<dbReference type="InterPro" id="IPR036393">
    <property type="entry name" value="AceGlu_kinase-like_sf"/>
</dbReference>
<keyword evidence="7 8" id="KW-0067">ATP-binding</keyword>
<dbReference type="InterPro" id="IPR011529">
    <property type="entry name" value="Glu_5kinase"/>
</dbReference>
<feature type="binding site" evidence="8">
    <location>
        <position position="12"/>
    </location>
    <ligand>
        <name>ATP</name>
        <dbReference type="ChEBI" id="CHEBI:30616"/>
    </ligand>
</feature>
<proteinExistence type="inferred from homology"/>
<dbReference type="SMART" id="SM00359">
    <property type="entry name" value="PUA"/>
    <property type="match status" value="1"/>
</dbReference>
<dbReference type="InterPro" id="IPR036974">
    <property type="entry name" value="PUA_sf"/>
</dbReference>
<gene>
    <name evidence="8 10" type="primary">proB</name>
    <name evidence="10" type="ORF">AAK873_07300</name>
</gene>
<dbReference type="EC" id="2.7.2.11" evidence="8"/>
<dbReference type="GO" id="GO:0004349">
    <property type="term" value="F:glutamate 5-kinase activity"/>
    <property type="evidence" value="ECO:0007669"/>
    <property type="project" value="UniProtKB-EC"/>
</dbReference>
<dbReference type="InterPro" id="IPR015947">
    <property type="entry name" value="PUA-like_sf"/>
</dbReference>
<name>A0ABV4CYY2_9BACT</name>
<dbReference type="Gene3D" id="3.40.1160.10">
    <property type="entry name" value="Acetylglutamate kinase-like"/>
    <property type="match status" value="2"/>
</dbReference>
<evidence type="ECO:0000313" key="10">
    <source>
        <dbReference type="EMBL" id="MEY8245420.1"/>
    </source>
</evidence>
<comment type="pathway">
    <text evidence="8">Amino-acid biosynthesis; L-proline biosynthesis; L-glutamate 5-semialdehyde from L-glutamate: step 1/2.</text>
</comment>
<dbReference type="CDD" id="cd04242">
    <property type="entry name" value="AAK_G5K_ProB"/>
    <property type="match status" value="1"/>
</dbReference>
<dbReference type="PRINTS" id="PR00474">
    <property type="entry name" value="GLU5KINASE"/>
</dbReference>
<dbReference type="InterPro" id="IPR041739">
    <property type="entry name" value="G5K_ProB"/>
</dbReference>
<keyword evidence="1 8" id="KW-0963">Cytoplasm</keyword>
<feature type="binding site" evidence="8">
    <location>
        <position position="139"/>
    </location>
    <ligand>
        <name>substrate</name>
    </ligand>
</feature>
<evidence type="ECO:0000256" key="2">
    <source>
        <dbReference type="ARBA" id="ARBA00022605"/>
    </source>
</evidence>
<evidence type="ECO:0000256" key="8">
    <source>
        <dbReference type="HAMAP-Rule" id="MF_00456"/>
    </source>
</evidence>
<feature type="domain" description="PUA" evidence="9">
    <location>
        <begin position="280"/>
        <end position="353"/>
    </location>
</feature>
<dbReference type="SUPFAM" id="SSF88697">
    <property type="entry name" value="PUA domain-like"/>
    <property type="match status" value="1"/>
</dbReference>
<dbReference type="PIRSF" id="PIRSF000729">
    <property type="entry name" value="GK"/>
    <property type="match status" value="1"/>
</dbReference>
<keyword evidence="11" id="KW-1185">Reference proteome</keyword>
<accession>A0ABV4CYY2</accession>
<evidence type="ECO:0000313" key="11">
    <source>
        <dbReference type="Proteomes" id="UP001565200"/>
    </source>
</evidence>
<evidence type="ECO:0000256" key="5">
    <source>
        <dbReference type="ARBA" id="ARBA00022741"/>
    </source>
</evidence>
<comment type="caution">
    <text evidence="10">The sequence shown here is derived from an EMBL/GenBank/DDBJ whole genome shotgun (WGS) entry which is preliminary data.</text>
</comment>
<comment type="function">
    <text evidence="8">Catalyzes the transfer of a phosphate group to glutamate to form L-glutamate 5-phosphate.</text>
</comment>
<dbReference type="Pfam" id="PF01472">
    <property type="entry name" value="PUA"/>
    <property type="match status" value="1"/>
</dbReference>
<dbReference type="HAMAP" id="MF_00456">
    <property type="entry name" value="ProB"/>
    <property type="match status" value="1"/>
</dbReference>
<dbReference type="InterPro" id="IPR005715">
    <property type="entry name" value="Glu_5kinase/COase_Synthase"/>
</dbReference>
<feature type="binding site" evidence="8">
    <location>
        <position position="151"/>
    </location>
    <ligand>
        <name>substrate</name>
    </ligand>
</feature>
<dbReference type="PANTHER" id="PTHR43654:SF1">
    <property type="entry name" value="ISOPENTENYL PHOSPHATE KINASE"/>
    <property type="match status" value="1"/>
</dbReference>
<dbReference type="InterPro" id="IPR001057">
    <property type="entry name" value="Glu/AcGlu_kinase"/>
</dbReference>
<dbReference type="InterPro" id="IPR001048">
    <property type="entry name" value="Asp/Glu/Uridylate_kinase"/>
</dbReference>
<sequence>MGHSAYKLIAVKIGSNVLTRRDGTLDITRMSALVDQVAELHRRGTGVILVSSGAVASGRSELKLSQQLDTVSARQLYSAVGQAKLINRYYELFRDHGIACGQVLTTKENFSTRRHYLNQKHCMEVMLENGVIPVVNENDTVSLTELMFTDNDELSGLIASMMDVQALVILSNIDGVYDGDPSLPGSSLIADIRQVEDAAAYITESRSSLGRGGMATKYRIATKVASEGIAVIIANGKRDNILLDLMDEDAQVPRTLFHPSQESASGVKKWIAHSEGFSKGVIHVNAGAAEAITAPARASLLPVGVTRVEGSFDDGDIVRVVNPEGNVIAWGRIGYDSATALATVGKRDEKPFIHSDYLYID</sequence>
<dbReference type="PROSITE" id="PS50890">
    <property type="entry name" value="PUA"/>
    <property type="match status" value="1"/>
</dbReference>
<dbReference type="Gene3D" id="2.30.130.10">
    <property type="entry name" value="PUA domain"/>
    <property type="match status" value="1"/>
</dbReference>
<evidence type="ECO:0000259" key="9">
    <source>
        <dbReference type="SMART" id="SM00359"/>
    </source>
</evidence>
<dbReference type="PANTHER" id="PTHR43654">
    <property type="entry name" value="GLUTAMATE 5-KINASE"/>
    <property type="match status" value="1"/>
</dbReference>
<comment type="subcellular location">
    <subcellularLocation>
        <location evidence="8">Cytoplasm</location>
    </subcellularLocation>
</comment>
<comment type="similarity">
    <text evidence="8">Belongs to the glutamate 5-kinase family.</text>
</comment>
<keyword evidence="4 8" id="KW-0808">Transferase</keyword>
<dbReference type="Proteomes" id="UP001565200">
    <property type="component" value="Unassembled WGS sequence"/>
</dbReference>
<evidence type="ECO:0000256" key="7">
    <source>
        <dbReference type="ARBA" id="ARBA00022840"/>
    </source>
</evidence>
<comment type="caution">
    <text evidence="8">Lacks conserved residue(s) required for the propagation of feature annotation.</text>
</comment>
<dbReference type="CDD" id="cd21157">
    <property type="entry name" value="PUA_G5K"/>
    <property type="match status" value="1"/>
</dbReference>
<evidence type="ECO:0000256" key="6">
    <source>
        <dbReference type="ARBA" id="ARBA00022777"/>
    </source>
</evidence>
<dbReference type="NCBIfam" id="TIGR01027">
    <property type="entry name" value="proB"/>
    <property type="match status" value="1"/>
</dbReference>
<dbReference type="Pfam" id="PF00696">
    <property type="entry name" value="AA_kinase"/>
    <property type="match status" value="1"/>
</dbReference>
<dbReference type="SUPFAM" id="SSF53633">
    <property type="entry name" value="Carbamate kinase-like"/>
    <property type="match status" value="1"/>
</dbReference>
<keyword evidence="5 8" id="KW-0547">Nucleotide-binding</keyword>
<keyword evidence="2 8" id="KW-0028">Amino-acid biosynthesis</keyword>
<keyword evidence="3 8" id="KW-0641">Proline biosynthesis</keyword>
<dbReference type="InterPro" id="IPR002478">
    <property type="entry name" value="PUA"/>
</dbReference>
<evidence type="ECO:0000256" key="4">
    <source>
        <dbReference type="ARBA" id="ARBA00022679"/>
    </source>
</evidence>
<organism evidence="10 11">
    <name type="scientific">Heminiphilus faecis</name>
    <dbReference type="NCBI Taxonomy" id="2601703"/>
    <lineage>
        <taxon>Bacteria</taxon>
        <taxon>Pseudomonadati</taxon>
        <taxon>Bacteroidota</taxon>
        <taxon>Bacteroidia</taxon>
        <taxon>Bacteroidales</taxon>
        <taxon>Muribaculaceae</taxon>
        <taxon>Heminiphilus</taxon>
    </lineage>
</organism>
<keyword evidence="6 8" id="KW-0418">Kinase</keyword>
<feature type="binding site" evidence="8">
    <location>
        <position position="52"/>
    </location>
    <ligand>
        <name>substrate</name>
    </ligand>
</feature>
<comment type="catalytic activity">
    <reaction evidence="8">
        <text>L-glutamate + ATP = L-glutamyl 5-phosphate + ADP</text>
        <dbReference type="Rhea" id="RHEA:14877"/>
        <dbReference type="ChEBI" id="CHEBI:29985"/>
        <dbReference type="ChEBI" id="CHEBI:30616"/>
        <dbReference type="ChEBI" id="CHEBI:58274"/>
        <dbReference type="ChEBI" id="CHEBI:456216"/>
        <dbReference type="EC" id="2.7.2.11"/>
    </reaction>
</comment>
<dbReference type="RefSeq" id="WP_121700381.1">
    <property type="nucleotide sequence ID" value="NZ_JBCLPP010000016.1"/>
</dbReference>
<evidence type="ECO:0000256" key="1">
    <source>
        <dbReference type="ARBA" id="ARBA00022490"/>
    </source>
</evidence>
<dbReference type="EMBL" id="JBCLPP010000016">
    <property type="protein sequence ID" value="MEY8245420.1"/>
    <property type="molecule type" value="Genomic_DNA"/>
</dbReference>
<reference evidence="10 11" key="1">
    <citation type="submission" date="2024-03" db="EMBL/GenBank/DDBJ databases">
        <title>Mouse gut bacterial collection (mGBC) of GemPharmatech.</title>
        <authorList>
            <person name="He Y."/>
            <person name="Dong L."/>
            <person name="Wu D."/>
            <person name="Gao X."/>
            <person name="Lin Z."/>
        </authorList>
    </citation>
    <scope>NUCLEOTIDE SEQUENCE [LARGE SCALE GENOMIC DNA]</scope>
    <source>
        <strain evidence="10 11">54-13</strain>
    </source>
</reference>